<evidence type="ECO:0000313" key="1">
    <source>
        <dbReference type="EMBL" id="SJM28755.1"/>
    </source>
</evidence>
<dbReference type="EMBL" id="FUIG01000013">
    <property type="protein sequence ID" value="SJM28755.1"/>
    <property type="molecule type" value="Genomic_DNA"/>
</dbReference>
<keyword evidence="2" id="KW-1185">Reference proteome</keyword>
<reference evidence="2" key="1">
    <citation type="submission" date="2016-12" db="EMBL/GenBank/DDBJ databases">
        <authorList>
            <person name="Brunel B."/>
        </authorList>
    </citation>
    <scope>NUCLEOTIDE SEQUENCE [LARGE SCALE GENOMIC DNA]</scope>
</reference>
<evidence type="ECO:0000313" key="2">
    <source>
        <dbReference type="Proteomes" id="UP000245698"/>
    </source>
</evidence>
<gene>
    <name evidence="1" type="ORF">BQ8482_110685</name>
</gene>
<dbReference type="SUPFAM" id="SSF53474">
    <property type="entry name" value="alpha/beta-Hydrolases"/>
    <property type="match status" value="1"/>
</dbReference>
<sequence>MRPIETRYARSGDVRIAYQVVGQGSFDLVFVPGFISNLDLHWEDEGYSRLLKRLSAFSRLILFDKRGTGLSDRIDTRF</sequence>
<accession>A0A2P9ACB7</accession>
<proteinExistence type="predicted"/>
<evidence type="ECO:0008006" key="3">
    <source>
        <dbReference type="Google" id="ProtNLM"/>
    </source>
</evidence>
<dbReference type="AlphaFoldDB" id="A0A2P9ACB7"/>
<name>A0A2P9ACB7_9HYPH</name>
<dbReference type="Gene3D" id="3.40.50.1820">
    <property type="entry name" value="alpha/beta hydrolase"/>
    <property type="match status" value="1"/>
</dbReference>
<dbReference type="RefSeq" id="WP_244602614.1">
    <property type="nucleotide sequence ID" value="NZ_FUIG01000013.1"/>
</dbReference>
<dbReference type="Proteomes" id="UP000245698">
    <property type="component" value="Unassembled WGS sequence"/>
</dbReference>
<protein>
    <recommendedName>
        <fullName evidence="3">Alpha/beta hydrolase</fullName>
    </recommendedName>
</protein>
<dbReference type="InterPro" id="IPR029058">
    <property type="entry name" value="AB_hydrolase_fold"/>
</dbReference>
<organism evidence="1 2">
    <name type="scientific">Mesorhizobium delmotii</name>
    <dbReference type="NCBI Taxonomy" id="1631247"/>
    <lineage>
        <taxon>Bacteria</taxon>
        <taxon>Pseudomonadati</taxon>
        <taxon>Pseudomonadota</taxon>
        <taxon>Alphaproteobacteria</taxon>
        <taxon>Hyphomicrobiales</taxon>
        <taxon>Phyllobacteriaceae</taxon>
        <taxon>Mesorhizobium</taxon>
    </lineage>
</organism>